<dbReference type="Proteomes" id="UP000244248">
    <property type="component" value="Unassembled WGS sequence"/>
</dbReference>
<dbReference type="PANTHER" id="PTHR35399:SF4">
    <property type="entry name" value="MEMBRANE PROTEIN"/>
    <property type="match status" value="1"/>
</dbReference>
<comment type="caution">
    <text evidence="1">The sequence shown here is derived from an EMBL/GenBank/DDBJ whole genome shotgun (WGS) entry which is preliminary data.</text>
</comment>
<dbReference type="OrthoDB" id="9801383at2"/>
<protein>
    <recommendedName>
        <fullName evidence="3">Translocation protein TolB</fullName>
    </recommendedName>
</protein>
<evidence type="ECO:0008006" key="3">
    <source>
        <dbReference type="Google" id="ProtNLM"/>
    </source>
</evidence>
<evidence type="ECO:0000313" key="1">
    <source>
        <dbReference type="EMBL" id="PTU32762.1"/>
    </source>
</evidence>
<dbReference type="InterPro" id="IPR011659">
    <property type="entry name" value="WD40"/>
</dbReference>
<keyword evidence="2" id="KW-1185">Reference proteome</keyword>
<dbReference type="PANTHER" id="PTHR35399">
    <property type="entry name" value="SLR8030 PROTEIN"/>
    <property type="match status" value="1"/>
</dbReference>
<dbReference type="InterPro" id="IPR008557">
    <property type="entry name" value="PhoX"/>
</dbReference>
<dbReference type="Pfam" id="PF05787">
    <property type="entry name" value="PhoX"/>
    <property type="match status" value="1"/>
</dbReference>
<dbReference type="AlphaFoldDB" id="A0A2T5MJL2"/>
<dbReference type="Gene3D" id="2.130.10.10">
    <property type="entry name" value="YVTN repeat-like/Quinoprotein amine dehydrogenase"/>
    <property type="match status" value="1"/>
</dbReference>
<name>A0A2T5MJL2_9GAMM</name>
<dbReference type="InterPro" id="IPR015943">
    <property type="entry name" value="WD40/YVTN_repeat-like_dom_sf"/>
</dbReference>
<accession>A0A2T5MJL2</accession>
<sequence>MHPLKAVIPRGAATRREFLQQMFLTAGALSISGSLLSACGTSTGVGGRGRFGNIGPLGAPDARGIRVPEGFSTRVVAVTGQVPAPGSSYPWHIFPDGGGVMPKADGGWYYISNSEIPGAGSLGFQFPQLAPLSNIIEIFVPGLGGSGVLEFAADGTVVDAYRILGNTTFNCAGCVTPWNTWLSCEEWPNGQVWECDPTGANSAIARPALGFFSHEATAIDTQRRMVYMTEDMPDGRFYRWVADNTDWPAGAARPALQSGKLQVLKVNGGGVAAALNGPQPVVWIDALSPDQPQDANRHPDSAAFDGGEGVWNHKGFVYFSTKGDNRIWVYDTHSETLEVIYDLATAENPILSGVDNITVTKQGDVLVAEDGGDMQVVVILPDRTLKPLLQVTGQDGSEIAGIAFSPDGRRMYFTSDRGGPNGPGLGITYELLLPEGL</sequence>
<gene>
    <name evidence="1" type="ORF">CJD38_01170</name>
</gene>
<evidence type="ECO:0000313" key="2">
    <source>
        <dbReference type="Proteomes" id="UP000244248"/>
    </source>
</evidence>
<organism evidence="1 2">
    <name type="scientific">Stenotrophobium rhamnosiphilum</name>
    <dbReference type="NCBI Taxonomy" id="2029166"/>
    <lineage>
        <taxon>Bacteria</taxon>
        <taxon>Pseudomonadati</taxon>
        <taxon>Pseudomonadota</taxon>
        <taxon>Gammaproteobacteria</taxon>
        <taxon>Nevskiales</taxon>
        <taxon>Nevskiaceae</taxon>
        <taxon>Stenotrophobium</taxon>
    </lineage>
</organism>
<proteinExistence type="predicted"/>
<reference evidence="1 2" key="1">
    <citation type="submission" date="2018-04" db="EMBL/GenBank/DDBJ databases">
        <title>Novel species isolated from glacier.</title>
        <authorList>
            <person name="Liu Q."/>
            <person name="Xin Y.-H."/>
        </authorList>
    </citation>
    <scope>NUCLEOTIDE SEQUENCE [LARGE SCALE GENOMIC DNA]</scope>
    <source>
        <strain evidence="1 2">GT1R17</strain>
    </source>
</reference>
<dbReference type="Pfam" id="PF07676">
    <property type="entry name" value="PD40"/>
    <property type="match status" value="1"/>
</dbReference>
<dbReference type="EMBL" id="QANS01000001">
    <property type="protein sequence ID" value="PTU32762.1"/>
    <property type="molecule type" value="Genomic_DNA"/>
</dbReference>
<dbReference type="RefSeq" id="WP_107938469.1">
    <property type="nucleotide sequence ID" value="NZ_QANS01000001.1"/>
</dbReference>
<dbReference type="SUPFAM" id="SSF63825">
    <property type="entry name" value="YWTD domain"/>
    <property type="match status" value="1"/>
</dbReference>